<dbReference type="AlphaFoldDB" id="A0A2M6UU70"/>
<dbReference type="EMBL" id="NJPP01000018">
    <property type="protein sequence ID" value="PIT69721.1"/>
    <property type="molecule type" value="Genomic_DNA"/>
</dbReference>
<comment type="caution">
    <text evidence="2">The sequence shown here is derived from an EMBL/GenBank/DDBJ whole genome shotgun (WGS) entry which is preliminary data.</text>
</comment>
<organism evidence="2 3">
    <name type="scientific">Bartonella tribocorum</name>
    <dbReference type="NCBI Taxonomy" id="85701"/>
    <lineage>
        <taxon>Bacteria</taxon>
        <taxon>Pseudomonadati</taxon>
        <taxon>Pseudomonadota</taxon>
        <taxon>Alphaproteobacteria</taxon>
        <taxon>Hyphomicrobiales</taxon>
        <taxon>Bartonellaceae</taxon>
        <taxon>Bartonella</taxon>
    </lineage>
</organism>
<dbReference type="InterPro" id="IPR037026">
    <property type="entry name" value="Vgr_OB-fold_dom_sf"/>
</dbReference>
<dbReference type="Gene3D" id="2.40.50.230">
    <property type="entry name" value="Gp5 N-terminal domain"/>
    <property type="match status" value="1"/>
</dbReference>
<dbReference type="Proteomes" id="UP000230791">
    <property type="component" value="Unassembled WGS sequence"/>
</dbReference>
<evidence type="ECO:0000313" key="2">
    <source>
        <dbReference type="EMBL" id="PIT69721.1"/>
    </source>
</evidence>
<dbReference type="OrthoDB" id="7836531at2"/>
<reference evidence="2 3" key="1">
    <citation type="submission" date="2017-06" db="EMBL/GenBank/DDBJ databases">
        <title>Draft genome of Bartonella tribocorum C635.</title>
        <authorList>
            <person name="Hadjadj L."/>
            <person name="Jiyipong T."/>
            <person name="Diene S.M."/>
            <person name="Morand S."/>
            <person name="Rolain J.-M."/>
        </authorList>
    </citation>
    <scope>NUCLEOTIDE SEQUENCE [LARGE SCALE GENOMIC DNA]</scope>
    <source>
        <strain evidence="2 3">C635</strain>
    </source>
</reference>
<feature type="region of interest" description="Disordered" evidence="1">
    <location>
        <begin position="175"/>
        <end position="197"/>
    </location>
</feature>
<name>A0A2M6UU70_9HYPH</name>
<protein>
    <submittedName>
        <fullName evidence="2">Baseplate assembly protein</fullName>
    </submittedName>
</protein>
<proteinExistence type="predicted"/>
<accession>A0A2M6UU70</accession>
<sequence length="197" mass="21193">MNDAHLLSDTFRQIMKRLDALERCLANQHMIGRVVQVDGHRVRVKLFSESANGQAVLSPWLQGQEAAGAVSSNMPLHVGDPVRLLNPHGEIGAASLVVRDSYSEDMPNPARSPQELALCYAGGALRMTKDELILSHGENQIRLSAQGLILSHQSTRVALTGSVQIEAEDLQHNQKSVGAGHKHGGVKMGPSTTSSPL</sequence>
<evidence type="ECO:0000256" key="1">
    <source>
        <dbReference type="SAM" id="MobiDB-lite"/>
    </source>
</evidence>
<dbReference type="RefSeq" id="WP_100130763.1">
    <property type="nucleotide sequence ID" value="NZ_CADDYJ010000001.1"/>
</dbReference>
<gene>
    <name evidence="2" type="ORF">CEV08_05830</name>
</gene>
<evidence type="ECO:0000313" key="3">
    <source>
        <dbReference type="Proteomes" id="UP000230791"/>
    </source>
</evidence>